<feature type="non-terminal residue" evidence="13">
    <location>
        <position position="637"/>
    </location>
</feature>
<dbReference type="Pfam" id="PF08407">
    <property type="entry name" value="Chitin_synth_1N"/>
    <property type="match status" value="1"/>
</dbReference>
<evidence type="ECO:0000256" key="5">
    <source>
        <dbReference type="ARBA" id="ARBA00022679"/>
    </source>
</evidence>
<comment type="caution">
    <text evidence="13">The sequence shown here is derived from an EMBL/GenBank/DDBJ whole genome shotgun (WGS) entry which is preliminary data.</text>
</comment>
<evidence type="ECO:0000313" key="13">
    <source>
        <dbReference type="EMBL" id="CAG8731466.1"/>
    </source>
</evidence>
<evidence type="ECO:0000259" key="12">
    <source>
        <dbReference type="Pfam" id="PF08407"/>
    </source>
</evidence>
<name>A0A9N9IDT5_9GLOM</name>
<sequence length="637" mass="73682">IIVGKEGKTETIYANSFILKNIFKVPCQKAEVENIDFNASHDMRTLLDTFSLTDEMGIMVLRHGLKSYFIENIITIMKSNPLLVLEFIKKFILYDDLKEVFLKALCLNPAQLFNFSNKEIHENILYKLISRSELCLEENLLLSKMIQWLLDTNWFLDKPVKLTNENLVFECPVPKSLLTKVKYTKSEEFTDIRYTAITCDPDEFEIKKYLIRQKKYKQDTEIMIVITMYNENDTLFIKTMSSVIKNIAYICSKESWGDEGWQKIVMLIVSDGRNKINKRTLNVLSAMGCYQDGIMQDCIKKRAVTVHLFEYTTQLMVDNYFNVKGKDYTFNSDPHVGGACGEIKVDFGYKCRNLLNPLIAFQNFKYKMSNILDKPSESVFGYISVLPGVFSIYRYKAIINGPLESYFKGETMYRLDATKTGIFEANMYLAEDRILSFELVIKKNESWKLKYIKSAKAETDVPDNVPEFISQRRRWLNGSFFTAFYSISKFNRIWRSGQPFFRKILLQIQFVYNGIQLIFNWFSLSTTSNPAIDPFKGHGDNLFDAAQSLYLIIIVIIFICSMGNRPQGTKLIYTLSIPPIDFKNLSNIQETLRNAAFYNINIGNLSGVLLTEEDPESVKINIIEEGEDKNAAYENII</sequence>
<dbReference type="InterPro" id="IPR004835">
    <property type="entry name" value="Chitin_synth"/>
</dbReference>
<dbReference type="GO" id="GO:0071555">
    <property type="term" value="P:cell wall organization"/>
    <property type="evidence" value="ECO:0007669"/>
    <property type="project" value="UniProtKB-KW"/>
</dbReference>
<feature type="domain" description="Chitin synthase N-terminal" evidence="12">
    <location>
        <begin position="158"/>
        <end position="221"/>
    </location>
</feature>
<dbReference type="SUPFAM" id="SSF53448">
    <property type="entry name" value="Nucleotide-diphospho-sugar transferases"/>
    <property type="match status" value="1"/>
</dbReference>
<dbReference type="EMBL" id="CAJVPY010012053">
    <property type="protein sequence ID" value="CAG8731466.1"/>
    <property type="molecule type" value="Genomic_DNA"/>
</dbReference>
<evidence type="ECO:0000256" key="10">
    <source>
        <dbReference type="ARBA" id="ARBA00024009"/>
    </source>
</evidence>
<dbReference type="OrthoDB" id="26569at2759"/>
<dbReference type="AlphaFoldDB" id="A0A9N9IDT5"/>
<evidence type="ECO:0000313" key="14">
    <source>
        <dbReference type="Proteomes" id="UP000789405"/>
    </source>
</evidence>
<dbReference type="GO" id="GO:0006031">
    <property type="term" value="P:chitin biosynthetic process"/>
    <property type="evidence" value="ECO:0007669"/>
    <property type="project" value="UniProtKB-UniRule"/>
</dbReference>
<evidence type="ECO:0000256" key="11">
    <source>
        <dbReference type="RuleBase" id="RU366040"/>
    </source>
</evidence>
<evidence type="ECO:0000256" key="7">
    <source>
        <dbReference type="ARBA" id="ARBA00022989"/>
    </source>
</evidence>
<feature type="transmembrane region" description="Helical" evidence="11">
    <location>
        <begin position="542"/>
        <end position="560"/>
    </location>
</feature>
<keyword evidence="7 11" id="KW-1133">Transmembrane helix</keyword>
<dbReference type="InterPro" id="IPR029044">
    <property type="entry name" value="Nucleotide-diphossugar_trans"/>
</dbReference>
<organism evidence="13 14">
    <name type="scientific">Dentiscutata erythropus</name>
    <dbReference type="NCBI Taxonomy" id="1348616"/>
    <lineage>
        <taxon>Eukaryota</taxon>
        <taxon>Fungi</taxon>
        <taxon>Fungi incertae sedis</taxon>
        <taxon>Mucoromycota</taxon>
        <taxon>Glomeromycotina</taxon>
        <taxon>Glomeromycetes</taxon>
        <taxon>Diversisporales</taxon>
        <taxon>Gigasporaceae</taxon>
        <taxon>Dentiscutata</taxon>
    </lineage>
</organism>
<reference evidence="13" key="1">
    <citation type="submission" date="2021-06" db="EMBL/GenBank/DDBJ databases">
        <authorList>
            <person name="Kallberg Y."/>
            <person name="Tangrot J."/>
            <person name="Rosling A."/>
        </authorList>
    </citation>
    <scope>NUCLEOTIDE SEQUENCE</scope>
    <source>
        <strain evidence="13">MA453B</strain>
    </source>
</reference>
<protein>
    <recommendedName>
        <fullName evidence="2 11">Chitin synthase</fullName>
        <ecNumber evidence="2 11">2.4.1.16</ecNumber>
    </recommendedName>
</protein>
<dbReference type="EC" id="2.4.1.16" evidence="2 11"/>
<evidence type="ECO:0000256" key="3">
    <source>
        <dbReference type="ARBA" id="ARBA00022475"/>
    </source>
</evidence>
<keyword evidence="6 11" id="KW-0812">Transmembrane</keyword>
<keyword evidence="8 11" id="KW-0472">Membrane</keyword>
<keyword evidence="9 11" id="KW-0961">Cell wall biogenesis/degradation</keyword>
<comment type="similarity">
    <text evidence="11">Belongs to the chitin synthase family.</text>
</comment>
<evidence type="ECO:0000256" key="2">
    <source>
        <dbReference type="ARBA" id="ARBA00012543"/>
    </source>
</evidence>
<dbReference type="GO" id="GO:0005886">
    <property type="term" value="C:plasma membrane"/>
    <property type="evidence" value="ECO:0007669"/>
    <property type="project" value="UniProtKB-SubCell"/>
</dbReference>
<dbReference type="GO" id="GO:0030428">
    <property type="term" value="C:cell septum"/>
    <property type="evidence" value="ECO:0007669"/>
    <property type="project" value="TreeGrafter"/>
</dbReference>
<keyword evidence="4 11" id="KW-0328">Glycosyltransferase</keyword>
<dbReference type="InterPro" id="IPR013616">
    <property type="entry name" value="Chitin_synth_N"/>
</dbReference>
<dbReference type="Proteomes" id="UP000789405">
    <property type="component" value="Unassembled WGS sequence"/>
</dbReference>
<dbReference type="Pfam" id="PF01644">
    <property type="entry name" value="Chitin_synth_1"/>
    <property type="match status" value="2"/>
</dbReference>
<dbReference type="GO" id="GO:0004100">
    <property type="term" value="F:chitin synthase activity"/>
    <property type="evidence" value="ECO:0007669"/>
    <property type="project" value="UniProtKB-UniRule"/>
</dbReference>
<comment type="caution">
    <text evidence="11">Lacks conserved residue(s) required for the propagation of feature annotation.</text>
</comment>
<gene>
    <name evidence="13" type="ORF">DERYTH_LOCUS15164</name>
</gene>
<comment type="subcellular location">
    <subcellularLocation>
        <location evidence="1 11">Cell membrane</location>
        <topology evidence="1 11">Multi-pass membrane protein</topology>
    </subcellularLocation>
</comment>
<evidence type="ECO:0000256" key="1">
    <source>
        <dbReference type="ARBA" id="ARBA00004651"/>
    </source>
</evidence>
<comment type="function">
    <text evidence="10 11">Polymerizes chitin, a structural polymer of the cell wall and septum, by transferring the sugar moiety of UDP-GlcNAc to the non-reducing end of the growing chitin polymer.</text>
</comment>
<keyword evidence="5 11" id="KW-0808">Transferase</keyword>
<evidence type="ECO:0000256" key="4">
    <source>
        <dbReference type="ARBA" id="ARBA00022676"/>
    </source>
</evidence>
<comment type="catalytic activity">
    <reaction evidence="11">
        <text>[(1-&gt;4)-N-acetyl-beta-D-glucosaminyl](n) + UDP-N-acetyl-alpha-D-glucosamine = [(1-&gt;4)-N-acetyl-beta-D-glucosaminyl](n+1) + UDP + H(+)</text>
        <dbReference type="Rhea" id="RHEA:16637"/>
        <dbReference type="Rhea" id="RHEA-COMP:9593"/>
        <dbReference type="Rhea" id="RHEA-COMP:9595"/>
        <dbReference type="ChEBI" id="CHEBI:15378"/>
        <dbReference type="ChEBI" id="CHEBI:17029"/>
        <dbReference type="ChEBI" id="CHEBI:57705"/>
        <dbReference type="ChEBI" id="CHEBI:58223"/>
        <dbReference type="EC" id="2.4.1.16"/>
    </reaction>
</comment>
<evidence type="ECO:0000256" key="9">
    <source>
        <dbReference type="ARBA" id="ARBA00023316"/>
    </source>
</evidence>
<evidence type="ECO:0000256" key="6">
    <source>
        <dbReference type="ARBA" id="ARBA00022692"/>
    </source>
</evidence>
<keyword evidence="3 11" id="KW-1003">Cell membrane</keyword>
<accession>A0A9N9IDT5</accession>
<evidence type="ECO:0000256" key="8">
    <source>
        <dbReference type="ARBA" id="ARBA00023136"/>
    </source>
</evidence>
<dbReference type="PANTHER" id="PTHR22914">
    <property type="entry name" value="CHITIN SYNTHASE"/>
    <property type="match status" value="1"/>
</dbReference>
<proteinExistence type="inferred from homology"/>
<dbReference type="PANTHER" id="PTHR22914:SF9">
    <property type="entry name" value="CHITIN SYNTHASE 1"/>
    <property type="match status" value="1"/>
</dbReference>
<keyword evidence="14" id="KW-1185">Reference proteome</keyword>